<comment type="caution">
    <text evidence="1">The sequence shown here is derived from an EMBL/GenBank/DDBJ whole genome shotgun (WGS) entry which is preliminary data.</text>
</comment>
<proteinExistence type="predicted"/>
<reference evidence="2" key="1">
    <citation type="journal article" date="2022" name="Mol. Ecol. Resour.">
        <title>The genomes of chicory, endive, great burdock and yacon provide insights into Asteraceae palaeo-polyploidization history and plant inulin production.</title>
        <authorList>
            <person name="Fan W."/>
            <person name="Wang S."/>
            <person name="Wang H."/>
            <person name="Wang A."/>
            <person name="Jiang F."/>
            <person name="Liu H."/>
            <person name="Zhao H."/>
            <person name="Xu D."/>
            <person name="Zhang Y."/>
        </authorList>
    </citation>
    <scope>NUCLEOTIDE SEQUENCE [LARGE SCALE GENOMIC DNA]</scope>
    <source>
        <strain evidence="2">cv. Punajuju</strain>
    </source>
</reference>
<gene>
    <name evidence="1" type="ORF">L2E82_10321</name>
</gene>
<dbReference type="EMBL" id="CM042010">
    <property type="protein sequence ID" value="KAI3780343.1"/>
    <property type="molecule type" value="Genomic_DNA"/>
</dbReference>
<accession>A0ACB9GAV6</accession>
<name>A0ACB9GAV6_CICIN</name>
<sequence length="100" mass="11360">MKKIKFPILEIKSQAVADPLASLPIQPLSSSMFSDDLTYPDDFLSFDNGDFDITFDDIQLPSDTEDFFNSTFNPTNPIDLSSSDPEFNAFMMVLIFRDFD</sequence>
<dbReference type="Proteomes" id="UP001055811">
    <property type="component" value="Linkage Group LG02"/>
</dbReference>
<reference evidence="1 2" key="2">
    <citation type="journal article" date="2022" name="Mol. Ecol. Resour.">
        <title>The genomes of chicory, endive, great burdock and yacon provide insights into Asteraceae paleo-polyploidization history and plant inulin production.</title>
        <authorList>
            <person name="Fan W."/>
            <person name="Wang S."/>
            <person name="Wang H."/>
            <person name="Wang A."/>
            <person name="Jiang F."/>
            <person name="Liu H."/>
            <person name="Zhao H."/>
            <person name="Xu D."/>
            <person name="Zhang Y."/>
        </authorList>
    </citation>
    <scope>NUCLEOTIDE SEQUENCE [LARGE SCALE GENOMIC DNA]</scope>
    <source>
        <strain evidence="2">cv. Punajuju</strain>
        <tissue evidence="1">Leaves</tissue>
    </source>
</reference>
<evidence type="ECO:0000313" key="2">
    <source>
        <dbReference type="Proteomes" id="UP001055811"/>
    </source>
</evidence>
<evidence type="ECO:0000313" key="1">
    <source>
        <dbReference type="EMBL" id="KAI3780343.1"/>
    </source>
</evidence>
<organism evidence="1 2">
    <name type="scientific">Cichorium intybus</name>
    <name type="common">Chicory</name>
    <dbReference type="NCBI Taxonomy" id="13427"/>
    <lineage>
        <taxon>Eukaryota</taxon>
        <taxon>Viridiplantae</taxon>
        <taxon>Streptophyta</taxon>
        <taxon>Embryophyta</taxon>
        <taxon>Tracheophyta</taxon>
        <taxon>Spermatophyta</taxon>
        <taxon>Magnoliopsida</taxon>
        <taxon>eudicotyledons</taxon>
        <taxon>Gunneridae</taxon>
        <taxon>Pentapetalae</taxon>
        <taxon>asterids</taxon>
        <taxon>campanulids</taxon>
        <taxon>Asterales</taxon>
        <taxon>Asteraceae</taxon>
        <taxon>Cichorioideae</taxon>
        <taxon>Cichorieae</taxon>
        <taxon>Cichoriinae</taxon>
        <taxon>Cichorium</taxon>
    </lineage>
</organism>
<keyword evidence="2" id="KW-1185">Reference proteome</keyword>
<protein>
    <submittedName>
        <fullName evidence="1">Uncharacterized protein</fullName>
    </submittedName>
</protein>